<keyword evidence="10 13" id="KW-0411">Iron-sulfur</keyword>
<evidence type="ECO:0000256" key="10">
    <source>
        <dbReference type="ARBA" id="ARBA00023014"/>
    </source>
</evidence>
<dbReference type="OrthoDB" id="146433at2157"/>
<dbReference type="FunFam" id="3.40.50.2030:FF:000005">
    <property type="entry name" value="Carbon monoxide dehydrogenase"/>
    <property type="match status" value="1"/>
</dbReference>
<dbReference type="Gene3D" id="3.40.50.2030">
    <property type="match status" value="2"/>
</dbReference>
<dbReference type="InterPro" id="IPR016099">
    <property type="entry name" value="Prismane-like_a/b-sand"/>
</dbReference>
<dbReference type="EMBL" id="CP029709">
    <property type="protein sequence ID" value="QCR16599.1"/>
    <property type="molecule type" value="Genomic_DNA"/>
</dbReference>
<evidence type="ECO:0000256" key="2">
    <source>
        <dbReference type="ARBA" id="ARBA00002452"/>
    </source>
</evidence>
<dbReference type="FunFam" id="3.40.50.2030:FF:000003">
    <property type="entry name" value="Carbon monoxide dehydrogenase"/>
    <property type="match status" value="1"/>
</dbReference>
<feature type="binding site" evidence="14">
    <location>
        <position position="519"/>
    </location>
    <ligand>
        <name>[Ni-4Fe-4S] cluster</name>
        <dbReference type="ChEBI" id="CHEBI:47739"/>
    </ligand>
</feature>
<keyword evidence="9 13" id="KW-0408">Iron</keyword>
<feature type="binding site" evidence="14">
    <location>
        <position position="75"/>
    </location>
    <ligand>
        <name>[4Fe-4S] cluster</name>
        <dbReference type="ChEBI" id="CHEBI:49883"/>
        <label>2</label>
    </ligand>
</feature>
<keyword evidence="7 13" id="KW-0479">Metal-binding</keyword>
<dbReference type="PANTHER" id="PTHR30109">
    <property type="entry name" value="HYDROXYLAMINE REDUCTASE"/>
    <property type="match status" value="1"/>
</dbReference>
<evidence type="ECO:0000313" key="18">
    <source>
        <dbReference type="Proteomes" id="UP000467371"/>
    </source>
</evidence>
<comment type="similarity">
    <text evidence="3">Belongs to the Ni-containing carbon monoxide dehydrogenase family.</text>
</comment>
<feature type="binding site" evidence="14">
    <location>
        <position position="44"/>
    </location>
    <ligand>
        <name>[4Fe-4S] cluster</name>
        <dbReference type="ChEBI" id="CHEBI:49883"/>
        <label>1</label>
        <note>ligand shared between dimeric partners</note>
    </ligand>
</feature>
<dbReference type="PANTHER" id="PTHR30109:SF4">
    <property type="entry name" value="CARBON MONOXIDE DEHYDROGENASE"/>
    <property type="match status" value="1"/>
</dbReference>
<dbReference type="Proteomes" id="UP000300067">
    <property type="component" value="Chromosome"/>
</dbReference>
<dbReference type="Gene3D" id="1.20.1270.30">
    <property type="match status" value="1"/>
</dbReference>
<evidence type="ECO:0000256" key="1">
    <source>
        <dbReference type="ARBA" id="ARBA00001966"/>
    </source>
</evidence>
<dbReference type="GO" id="GO:0016151">
    <property type="term" value="F:nickel cation binding"/>
    <property type="evidence" value="ECO:0007669"/>
    <property type="project" value="InterPro"/>
</dbReference>
<evidence type="ECO:0000313" key="15">
    <source>
        <dbReference type="EMBL" id="QCR16599.1"/>
    </source>
</evidence>
<accession>A0A4P8R3D7</accession>
<evidence type="ECO:0000256" key="5">
    <source>
        <dbReference type="ARBA" id="ARBA00022485"/>
    </source>
</evidence>
<feature type="binding site" evidence="14">
    <location>
        <position position="448"/>
    </location>
    <ligand>
        <name>[Ni-4Fe-4S] cluster</name>
        <dbReference type="ChEBI" id="CHEBI:47739"/>
    </ligand>
</feature>
<evidence type="ECO:0000256" key="13">
    <source>
        <dbReference type="PIRNR" id="PIRNR005023"/>
    </source>
</evidence>
<dbReference type="InterPro" id="IPR011254">
    <property type="entry name" value="Prismane-like_sf"/>
</dbReference>
<evidence type="ECO:0000256" key="8">
    <source>
        <dbReference type="ARBA" id="ARBA00023002"/>
    </source>
</evidence>
<dbReference type="EC" id="1.2.7.4" evidence="13"/>
<dbReference type="GO" id="GO:0050418">
    <property type="term" value="F:hydroxylamine reductase activity"/>
    <property type="evidence" value="ECO:0007669"/>
    <property type="project" value="TreeGrafter"/>
</dbReference>
<dbReference type="NCBIfam" id="TIGR01702">
    <property type="entry name" value="CO_DH_cata"/>
    <property type="match status" value="1"/>
</dbReference>
<feature type="binding site" evidence="14">
    <location>
        <position position="56"/>
    </location>
    <ligand>
        <name>[4Fe-4S] cluster</name>
        <dbReference type="ChEBI" id="CHEBI:49883"/>
        <label>2</label>
    </ligand>
</feature>
<protein>
    <recommendedName>
        <fullName evidence="13">Carbon monoxide dehydrogenase</fullName>
        <ecNumber evidence="13">1.2.7.4</ecNumber>
    </recommendedName>
</protein>
<dbReference type="GO" id="GO:0006091">
    <property type="term" value="P:generation of precursor metabolites and energy"/>
    <property type="evidence" value="ECO:0007669"/>
    <property type="project" value="InterPro"/>
</dbReference>
<dbReference type="Proteomes" id="UP000467371">
    <property type="component" value="Chromosome"/>
</dbReference>
<dbReference type="InterPro" id="IPR016101">
    <property type="entry name" value="CO_DH_a-bundle"/>
</dbReference>
<feature type="binding site" evidence="14">
    <location>
        <position position="478"/>
    </location>
    <ligand>
        <name>[Ni-4Fe-4S] cluster</name>
        <dbReference type="ChEBI" id="CHEBI:47739"/>
    </ligand>
</feature>
<dbReference type="AlphaFoldDB" id="A0A4P8R3D7"/>
<dbReference type="InterPro" id="IPR004137">
    <property type="entry name" value="HCP/CODH"/>
</dbReference>
<dbReference type="CDD" id="cd01915">
    <property type="entry name" value="CODH"/>
    <property type="match status" value="1"/>
</dbReference>
<feature type="binding site" evidence="14">
    <location>
        <position position="340"/>
    </location>
    <ligand>
        <name>[Ni-4Fe-4S] cluster</name>
        <dbReference type="ChEBI" id="CHEBI:47739"/>
    </ligand>
</feature>
<dbReference type="GO" id="GO:0043885">
    <property type="term" value="F:anaerobic carbon-monoxide dehydrogenase activity"/>
    <property type="evidence" value="ECO:0007669"/>
    <property type="project" value="UniProtKB-UniRule"/>
</dbReference>
<feature type="binding site" evidence="14">
    <location>
        <position position="61"/>
    </location>
    <ligand>
        <name>[4Fe-4S] cluster</name>
        <dbReference type="ChEBI" id="CHEBI:49883"/>
        <label>2</label>
    </ligand>
</feature>
<comment type="function">
    <text evidence="2">CODH oxidizes carbon monoxide coupled, via CooF, to the reduction of a hydrogen cation by a hydrogenase (possibly CooH).</text>
</comment>
<reference evidence="15 17" key="1">
    <citation type="submission" date="2018-05" db="EMBL/GenBank/DDBJ databases">
        <title>Methanosarcina gilichinskyana sp. nov., a novel methanogenic archaeon isolated from Holocene permafrost, North East Russia.</title>
        <authorList>
            <person name="Oshurkova V."/>
            <person name="Meer M."/>
            <person name="Bochkareva O."/>
            <person name="Shcherbakova V."/>
        </authorList>
    </citation>
    <scope>NUCLEOTIDE SEQUENCE [LARGE SCALE GENOMIC DNA]</scope>
    <source>
        <strain evidence="15 17">JL01</strain>
    </source>
</reference>
<organism evidence="15 17">
    <name type="scientific">Methanosarcina mazei</name>
    <name type="common">Methanosarcina frisia</name>
    <dbReference type="NCBI Taxonomy" id="2209"/>
    <lineage>
        <taxon>Archaea</taxon>
        <taxon>Methanobacteriati</taxon>
        <taxon>Methanobacteriota</taxon>
        <taxon>Stenosarchaea group</taxon>
        <taxon>Methanomicrobia</taxon>
        <taxon>Methanosarcinales</taxon>
        <taxon>Methanosarcinaceae</taxon>
        <taxon>Methanosarcina</taxon>
    </lineage>
</organism>
<dbReference type="GO" id="GO:0004601">
    <property type="term" value="F:peroxidase activity"/>
    <property type="evidence" value="ECO:0007669"/>
    <property type="project" value="TreeGrafter"/>
</dbReference>
<dbReference type="PIRSF" id="PIRSF005023">
    <property type="entry name" value="CODH"/>
    <property type="match status" value="1"/>
</dbReference>
<gene>
    <name evidence="15" type="primary">cooS</name>
    <name evidence="15" type="ORF">DKM28_11820</name>
    <name evidence="16" type="ORF">FQU78_06425</name>
</gene>
<comment type="catalytic activity">
    <reaction evidence="12 13">
        <text>CO + 2 oxidized [2Fe-2S]-[ferredoxin] + H2O = 2 reduced [2Fe-2S]-[ferredoxin] + CO2 + 2 H(+)</text>
        <dbReference type="Rhea" id="RHEA:21040"/>
        <dbReference type="Rhea" id="RHEA-COMP:10000"/>
        <dbReference type="Rhea" id="RHEA-COMP:10001"/>
        <dbReference type="ChEBI" id="CHEBI:15377"/>
        <dbReference type="ChEBI" id="CHEBI:15378"/>
        <dbReference type="ChEBI" id="CHEBI:16526"/>
        <dbReference type="ChEBI" id="CHEBI:17245"/>
        <dbReference type="ChEBI" id="CHEBI:33737"/>
        <dbReference type="ChEBI" id="CHEBI:33738"/>
        <dbReference type="EC" id="1.2.7.4"/>
    </reaction>
</comment>
<feature type="binding site" evidence="14">
    <location>
        <position position="52"/>
    </location>
    <ligand>
        <name>[4Fe-4S] cluster</name>
        <dbReference type="ChEBI" id="CHEBI:49883"/>
        <label>1</label>
        <note>ligand shared between dimeric partners</note>
    </ligand>
</feature>
<keyword evidence="5 13" id="KW-0004">4Fe-4S</keyword>
<reference evidence="16 18" key="2">
    <citation type="journal article" date="2020" name="Environ. Microbiol. Rep.">
        <title>Redox cycling of Fe(II) and Fe(III) in magnetite accelerates aceticlastic methanogenesis by Methanosarcina mazei.</title>
        <authorList>
            <person name="Wang H."/>
            <person name="Byrne J.M."/>
            <person name="Liu P."/>
            <person name="Liu J."/>
            <person name="Dong X."/>
            <person name="Lu Y."/>
        </authorList>
    </citation>
    <scope>NUCLEOTIDE SEQUENCE [LARGE SCALE GENOMIC DNA]</scope>
    <source>
        <strain evidence="16">Zm-15</strain>
        <strain evidence="18">zm-15</strain>
    </source>
</reference>
<evidence type="ECO:0000256" key="4">
    <source>
        <dbReference type="ARBA" id="ARBA00011738"/>
    </source>
</evidence>
<dbReference type="OMA" id="ECMHRTH"/>
<evidence type="ECO:0000256" key="7">
    <source>
        <dbReference type="ARBA" id="ARBA00022723"/>
    </source>
</evidence>
<keyword evidence="6 14" id="KW-0533">Nickel</keyword>
<proteinExistence type="inferred from homology"/>
<evidence type="ECO:0000313" key="16">
    <source>
        <dbReference type="EMBL" id="QIB90742.1"/>
    </source>
</evidence>
<dbReference type="EMBL" id="CP042908">
    <property type="protein sequence ID" value="QIB90742.1"/>
    <property type="molecule type" value="Genomic_DNA"/>
</dbReference>
<evidence type="ECO:0000313" key="17">
    <source>
        <dbReference type="Proteomes" id="UP000300067"/>
    </source>
</evidence>
<keyword evidence="8 13" id="KW-0560">Oxidoreductase</keyword>
<feature type="binding site" evidence="14">
    <location>
        <position position="53"/>
    </location>
    <ligand>
        <name>[4Fe-4S] cluster</name>
        <dbReference type="ChEBI" id="CHEBI:49883"/>
        <label>2</label>
    </ligand>
</feature>
<dbReference type="GO" id="GO:0051539">
    <property type="term" value="F:4 iron, 4 sulfur cluster binding"/>
    <property type="evidence" value="ECO:0007669"/>
    <property type="project" value="UniProtKB-UniRule"/>
</dbReference>
<dbReference type="InterPro" id="IPR010047">
    <property type="entry name" value="CODH"/>
</dbReference>
<evidence type="ECO:0000256" key="9">
    <source>
        <dbReference type="ARBA" id="ARBA00023004"/>
    </source>
</evidence>
<comment type="cofactor">
    <cofactor evidence="11">
        <name>[Ni-4Fe-5S] cluster</name>
        <dbReference type="ChEBI" id="CHEBI:177874"/>
    </cofactor>
</comment>
<name>A0A4P8R3D7_METMZ</name>
<evidence type="ECO:0000256" key="6">
    <source>
        <dbReference type="ARBA" id="ARBA00022596"/>
    </source>
</evidence>
<dbReference type="SUPFAM" id="SSF56821">
    <property type="entry name" value="Prismane protein-like"/>
    <property type="match status" value="1"/>
</dbReference>
<comment type="cofactor">
    <cofactor evidence="1">
        <name>[4Fe-4S] cluster</name>
        <dbReference type="ChEBI" id="CHEBI:49883"/>
    </cofactor>
</comment>
<evidence type="ECO:0000256" key="12">
    <source>
        <dbReference type="ARBA" id="ARBA00048733"/>
    </source>
</evidence>
<comment type="subunit">
    <text evidence="4">Homodimer.</text>
</comment>
<dbReference type="Pfam" id="PF03063">
    <property type="entry name" value="Prismane"/>
    <property type="match status" value="1"/>
</dbReference>
<evidence type="ECO:0000256" key="14">
    <source>
        <dbReference type="PIRSR" id="PIRSR005023-1"/>
    </source>
</evidence>
<dbReference type="GO" id="GO:0042542">
    <property type="term" value="P:response to hydrogen peroxide"/>
    <property type="evidence" value="ECO:0007669"/>
    <property type="project" value="TreeGrafter"/>
</dbReference>
<sequence>MGCKMKQTAFEKSIDPASQKMLEKAENEGIETAWDRYEKQLPQCSFGQLGICCRNCNMGPCRIDPFGEGAEKGICGATADIIVARNLLRMIAAGAAAHSDHARDAVLTFKKMTEGEAGSYGIKDKTKLFSLASEYGISLEGKSHEEVAGELASALLAEFGKQEGPIQYTRRAPEARLRLWTSLGIEPRGVDREIVECMHRTHIGVDNDATHILLHGLRTSLSDGWGGSMIATEIQDVLFGTPEPKKSTVNLGVLSHDKVNVIIHGHEPILSEMIVQAAEDPELLELAKEKGAAGINVAGICCTGNETLMRHGTPIAGNFLQQELAVVTGAVEAMIVDVQCIMPALGNLTGCYHTKFISTSPKADFPGTVRMEFHEERAYDTAREIVRTAVENFPNRNIEKVNIPEEKQECMVGFSAEAILKALGGSPAPLIDAIAGGAVKGIGAVVGCNNVKVQHNYGHVNLVKELIKNNVLVVTTGCNAIACAEAGLLVPEAAAQAGDGLKGVCEALGIPPVLHMGSCVDISRILVLASAIAKSLGVDISDLPAAGAAPEWMSEKAVSIGAYVVSSGVFTVLGTVPPVLGSQAVTALLTKGLDNVIGASFAVEPDPFKAANLMLEHIEGKRKALGLN</sequence>
<dbReference type="SMR" id="A0A4P8R3D7"/>
<evidence type="ECO:0000256" key="11">
    <source>
        <dbReference type="ARBA" id="ARBA00034454"/>
    </source>
</evidence>
<evidence type="ECO:0000256" key="3">
    <source>
        <dbReference type="ARBA" id="ARBA00010689"/>
    </source>
</evidence>
<feature type="binding site" evidence="14">
    <location>
        <position position="302"/>
    </location>
    <ligand>
        <name>[Ni-4Fe-4S] cluster</name>
        <dbReference type="ChEBI" id="CHEBI:47739"/>
    </ligand>
</feature>
<feature type="binding site" evidence="14">
    <location>
        <position position="266"/>
    </location>
    <ligand>
        <name>[Ni-4Fe-4S] cluster</name>
        <dbReference type="ChEBI" id="CHEBI:47739"/>
    </ligand>
</feature>